<dbReference type="EMBL" id="CP022540">
    <property type="protein sequence ID" value="ASP20481.1"/>
    <property type="molecule type" value="Genomic_DNA"/>
</dbReference>
<dbReference type="PANTHER" id="PTHR47235">
    <property type="entry name" value="BLR6548 PROTEIN"/>
    <property type="match status" value="1"/>
</dbReference>
<reference evidence="5 6" key="1">
    <citation type="submission" date="2017-07" db="EMBL/GenBank/DDBJ databases">
        <title>Genome Sequence of Antarctobacter heliothermus Strain SMS3 Isolated from a culture of the Diatom Skeletonema marinoi.</title>
        <authorList>
            <person name="Topel M."/>
            <person name="Pinder M.I.M."/>
            <person name="Johansson O.N."/>
            <person name="Kourtchenko O."/>
            <person name="Godhe A."/>
            <person name="Clarke A.K."/>
        </authorList>
    </citation>
    <scope>NUCLEOTIDE SEQUENCE [LARGE SCALE GENOMIC DNA]</scope>
    <source>
        <strain evidence="5 6">SMS3</strain>
    </source>
</reference>
<evidence type="ECO:0000313" key="6">
    <source>
        <dbReference type="Proteomes" id="UP000203589"/>
    </source>
</evidence>
<evidence type="ECO:0000256" key="2">
    <source>
        <dbReference type="ARBA" id="ARBA00022729"/>
    </source>
</evidence>
<dbReference type="PANTHER" id="PTHR47235:SF1">
    <property type="entry name" value="BLR6548 PROTEIN"/>
    <property type="match status" value="1"/>
</dbReference>
<dbReference type="AlphaFoldDB" id="A0A222E3E2"/>
<feature type="chain" id="PRO_5012804430" evidence="3">
    <location>
        <begin position="21"/>
        <end position="396"/>
    </location>
</feature>
<feature type="signal peptide" evidence="3">
    <location>
        <begin position="1"/>
        <end position="20"/>
    </location>
</feature>
<accession>A0A222E3E2</accession>
<protein>
    <submittedName>
        <fullName evidence="5">ABC transporter substrate-binding protein</fullName>
    </submittedName>
</protein>
<evidence type="ECO:0000256" key="3">
    <source>
        <dbReference type="SAM" id="SignalP"/>
    </source>
</evidence>
<evidence type="ECO:0000313" key="5">
    <source>
        <dbReference type="EMBL" id="ASP20481.1"/>
    </source>
</evidence>
<dbReference type="CDD" id="cd06343">
    <property type="entry name" value="PBP1_ABC_ligand_binding-like"/>
    <property type="match status" value="1"/>
</dbReference>
<dbReference type="Proteomes" id="UP000203589">
    <property type="component" value="Chromosome"/>
</dbReference>
<dbReference type="Pfam" id="PF13458">
    <property type="entry name" value="Peripla_BP_6"/>
    <property type="match status" value="1"/>
</dbReference>
<name>A0A222E3E2_9RHOB</name>
<gene>
    <name evidence="5" type="ORF">ANTHELSMS3_01793</name>
</gene>
<keyword evidence="6" id="KW-1185">Reference proteome</keyword>
<evidence type="ECO:0000259" key="4">
    <source>
        <dbReference type="Pfam" id="PF13458"/>
    </source>
</evidence>
<dbReference type="Gene3D" id="3.40.50.2300">
    <property type="match status" value="2"/>
</dbReference>
<evidence type="ECO:0000256" key="1">
    <source>
        <dbReference type="ARBA" id="ARBA00010062"/>
    </source>
</evidence>
<dbReference type="SUPFAM" id="SSF53822">
    <property type="entry name" value="Periplasmic binding protein-like I"/>
    <property type="match status" value="1"/>
</dbReference>
<proteinExistence type="inferred from homology"/>
<feature type="domain" description="Leucine-binding protein" evidence="4">
    <location>
        <begin position="31"/>
        <end position="382"/>
    </location>
</feature>
<organism evidence="5 6">
    <name type="scientific">Antarctobacter heliothermus</name>
    <dbReference type="NCBI Taxonomy" id="74033"/>
    <lineage>
        <taxon>Bacteria</taxon>
        <taxon>Pseudomonadati</taxon>
        <taxon>Pseudomonadota</taxon>
        <taxon>Alphaproteobacteria</taxon>
        <taxon>Rhodobacterales</taxon>
        <taxon>Roseobacteraceae</taxon>
        <taxon>Antarctobacter</taxon>
    </lineage>
</organism>
<dbReference type="RefSeq" id="WP_094034550.1">
    <property type="nucleotide sequence ID" value="NZ_CP022540.1"/>
</dbReference>
<comment type="similarity">
    <text evidence="1">Belongs to the leucine-binding protein family.</text>
</comment>
<dbReference type="OrthoDB" id="9147078at2"/>
<sequence>MLKSTTALAITLTLASGAMAANYDKGASDEEIKFGTIVPLSGPASAYGSTGSCIAAYFEMVNDKGGINGRKVSVSVQDDGYNPAKMLEQARRLVEREGVLFIAGNIGTPTNSAIHRYMNQRKVPHLFLTTGASKWDDPENYPWTMPYIPSYAAEGRIYAKYIKENMPDAKIGILYQNDDFGRDYMDAFIDQLGDESMVVSAVSYDTSAATVDSQMSTLKESGADVFFNVASPKFAAQAIRRAGEIGWDVTQFLVSVSNAKSAVLEPAGLDHSTGIISTQYLKEPTNPAYAEDPDVQAWQAFKADYFPKASDGNWWDWSCYSTAYTIEHVLTQAGDELTRENLMKVASNLEGFEAPMLLPGITVNTAADDFAPIEAMSLMKFDGDNWALFGDVIAVD</sequence>
<dbReference type="KEGG" id="aht:ANTHELSMS3_01793"/>
<dbReference type="InterPro" id="IPR028082">
    <property type="entry name" value="Peripla_BP_I"/>
</dbReference>
<keyword evidence="2 3" id="KW-0732">Signal</keyword>
<dbReference type="InterPro" id="IPR028081">
    <property type="entry name" value="Leu-bd"/>
</dbReference>